<dbReference type="GO" id="GO:0005085">
    <property type="term" value="F:guanyl-nucleotide exchange factor activity"/>
    <property type="evidence" value="ECO:0007669"/>
    <property type="project" value="InterPro"/>
</dbReference>
<dbReference type="PANTHER" id="PTHR13196:SF14">
    <property type="entry name" value="UDENN DOMAIN-CONTAINING PROTEIN"/>
    <property type="match status" value="1"/>
</dbReference>
<dbReference type="PANTHER" id="PTHR13196">
    <property type="entry name" value="DENN DOMAIN-CONTAINING"/>
    <property type="match status" value="1"/>
</dbReference>
<dbReference type="InterPro" id="IPR037516">
    <property type="entry name" value="Tripartite_DENN"/>
</dbReference>
<dbReference type="Gene3D" id="6.10.140.1000">
    <property type="match status" value="1"/>
</dbReference>
<dbReference type="Gene3D" id="3.30.450.200">
    <property type="match status" value="1"/>
</dbReference>
<dbReference type="GO" id="GO:1901981">
    <property type="term" value="F:phosphatidylinositol phosphate binding"/>
    <property type="evidence" value="ECO:0007669"/>
    <property type="project" value="TreeGrafter"/>
</dbReference>
<dbReference type="InterPro" id="IPR005113">
    <property type="entry name" value="uDENN_dom"/>
</dbReference>
<feature type="domain" description="UDENN" evidence="4">
    <location>
        <begin position="13"/>
        <end position="392"/>
    </location>
</feature>
<dbReference type="SMART" id="SM00800">
    <property type="entry name" value="uDENN"/>
    <property type="match status" value="1"/>
</dbReference>
<dbReference type="GO" id="GO:0005829">
    <property type="term" value="C:cytosol"/>
    <property type="evidence" value="ECO:0007669"/>
    <property type="project" value="TreeGrafter"/>
</dbReference>
<evidence type="ECO:0000256" key="1">
    <source>
        <dbReference type="ARBA" id="ARBA00004132"/>
    </source>
</evidence>
<keyword evidence="5" id="KW-1185">Reference proteome</keyword>
<dbReference type="PROSITE" id="PS50211">
    <property type="entry name" value="DENN"/>
    <property type="match status" value="1"/>
</dbReference>
<dbReference type="GO" id="GO:0030136">
    <property type="term" value="C:clathrin-coated vesicle"/>
    <property type="evidence" value="ECO:0007669"/>
    <property type="project" value="UniProtKB-SubCell"/>
</dbReference>
<dbReference type="InterPro" id="IPR005112">
    <property type="entry name" value="dDENN_dom"/>
</dbReference>
<dbReference type="GO" id="GO:0006897">
    <property type="term" value="P:endocytosis"/>
    <property type="evidence" value="ECO:0007669"/>
    <property type="project" value="TreeGrafter"/>
</dbReference>
<comment type="subcellular location">
    <subcellularLocation>
        <location evidence="1">Cytoplasmic vesicle</location>
        <location evidence="1">Clathrin-coated vesicle</location>
    </subcellularLocation>
</comment>
<name>A0A915DSK5_9BILA</name>
<feature type="region of interest" description="Disordered" evidence="3">
    <location>
        <begin position="574"/>
        <end position="595"/>
    </location>
</feature>
<evidence type="ECO:0000256" key="2">
    <source>
        <dbReference type="ARBA" id="ARBA00023329"/>
    </source>
</evidence>
<dbReference type="Gene3D" id="3.40.50.11500">
    <property type="match status" value="1"/>
</dbReference>
<dbReference type="Pfam" id="PF03456">
    <property type="entry name" value="uDENN"/>
    <property type="match status" value="1"/>
</dbReference>
<dbReference type="Pfam" id="PF02141">
    <property type="entry name" value="DENN"/>
    <property type="match status" value="1"/>
</dbReference>
<evidence type="ECO:0000259" key="4">
    <source>
        <dbReference type="PROSITE" id="PS50211"/>
    </source>
</evidence>
<organism evidence="5 6">
    <name type="scientific">Ditylenchus dipsaci</name>
    <dbReference type="NCBI Taxonomy" id="166011"/>
    <lineage>
        <taxon>Eukaryota</taxon>
        <taxon>Metazoa</taxon>
        <taxon>Ecdysozoa</taxon>
        <taxon>Nematoda</taxon>
        <taxon>Chromadorea</taxon>
        <taxon>Rhabditida</taxon>
        <taxon>Tylenchina</taxon>
        <taxon>Tylenchomorpha</taxon>
        <taxon>Sphaerularioidea</taxon>
        <taxon>Anguinidae</taxon>
        <taxon>Anguininae</taxon>
        <taxon>Ditylenchus</taxon>
    </lineage>
</organism>
<keyword evidence="2" id="KW-0968">Cytoplasmic vesicle</keyword>
<dbReference type="GO" id="GO:0032456">
    <property type="term" value="P:endocytic recycling"/>
    <property type="evidence" value="ECO:0007669"/>
    <property type="project" value="TreeGrafter"/>
</dbReference>
<reference evidence="6" key="1">
    <citation type="submission" date="2022-11" db="UniProtKB">
        <authorList>
            <consortium name="WormBaseParasite"/>
        </authorList>
    </citation>
    <scope>IDENTIFICATION</scope>
</reference>
<dbReference type="InterPro" id="IPR040032">
    <property type="entry name" value="DENND1A/B/C"/>
</dbReference>
<accession>A0A915DSK5</accession>
<evidence type="ECO:0000313" key="6">
    <source>
        <dbReference type="WBParaSite" id="jg2321.1"/>
    </source>
</evidence>
<dbReference type="InterPro" id="IPR001194">
    <property type="entry name" value="cDENN_dom"/>
</dbReference>
<dbReference type="WBParaSite" id="jg2321.1">
    <property type="protein sequence ID" value="jg2321.1"/>
    <property type="gene ID" value="jg2321"/>
</dbReference>
<evidence type="ECO:0000256" key="3">
    <source>
        <dbReference type="SAM" id="MobiDB-lite"/>
    </source>
</evidence>
<evidence type="ECO:0000313" key="5">
    <source>
        <dbReference type="Proteomes" id="UP000887574"/>
    </source>
</evidence>
<dbReference type="FunFam" id="3.40.50.11500:FF:000004">
    <property type="entry name" value="DENN domain-containing protein 2C isoform X1"/>
    <property type="match status" value="1"/>
</dbReference>
<dbReference type="AlphaFoldDB" id="A0A915DSK5"/>
<sequence length="595" mass="66565">MTSSRLRENVATYFDVCCEVHPSTADSPDRGANVKVLYPLEFNDPQLLRSIQQFCFPCTRDGEEGEAVQLFTFALTDAQSQYTFGFCRYTPGINTCLCILSGLSGIWSTHFYKFLNHLSNVLNNGTKEDLESLLTNAYHIDIQQYIANTSSGSPAKLTLNACTSIGKFSEEVPDDKKLPTLRHDKFMLEFYNAINERQMIPLLLVKRRIIFTSRKLSQLSSCVFAAARLLYPFHWQNLFIPILPKDLVDMLMAPMPYMIGVPKQTFRNLNRAELGAVVVVDLEEKTFESPDVDTLPPDALNFLRSQLKSSSEMFLSDGLARSFLQTNVLIFGKYTLGFVKNGSNSDLLWDRQVFVDNQRTSLQPFLNSLIGREGVQYFERFIEDRLKALNNGAPVDDEFDREIASINSKKIYDGYRNGHSSKPEAIHQAVNNVKDNATEVIGALKDRVQAISIKDKLGRFTPTEVRRRKLHPGKSKKKIDPLSVDAAHYDFNNPLANNKNSLSATNGDTPQSVSDAESVNSVLECDLIDFSSDFVPSPVPTPVNSLNTSGAGAPTTNTISPALDDLFGLNISNSHLPTSSQQVTSTRRTQWETFD</sequence>
<dbReference type="SMART" id="SM00799">
    <property type="entry name" value="DENN"/>
    <property type="match status" value="1"/>
</dbReference>
<dbReference type="Proteomes" id="UP000887574">
    <property type="component" value="Unplaced"/>
</dbReference>
<proteinExistence type="predicted"/>
<feature type="compositionally biased region" description="Low complexity" evidence="3">
    <location>
        <begin position="578"/>
        <end position="588"/>
    </location>
</feature>
<dbReference type="InterPro" id="IPR043153">
    <property type="entry name" value="DENN_C"/>
</dbReference>
<dbReference type="Pfam" id="PF03455">
    <property type="entry name" value="dDENN"/>
    <property type="match status" value="1"/>
</dbReference>
<protein>
    <submittedName>
        <fullName evidence="6">UDENN domain-containing protein</fullName>
    </submittedName>
</protein>